<dbReference type="InterPro" id="IPR018062">
    <property type="entry name" value="HTH_AraC-typ_CS"/>
</dbReference>
<dbReference type="SUPFAM" id="SSF46689">
    <property type="entry name" value="Homeodomain-like"/>
    <property type="match status" value="2"/>
</dbReference>
<dbReference type="RefSeq" id="WP_022530824.1">
    <property type="nucleotide sequence ID" value="NZ_KI271610.1"/>
</dbReference>
<proteinExistence type="predicted"/>
<dbReference type="InterPro" id="IPR009057">
    <property type="entry name" value="Homeodomain-like_sf"/>
</dbReference>
<accession>U4TQV0</accession>
<dbReference type="PROSITE" id="PS01124">
    <property type="entry name" value="HTH_ARAC_FAMILY_2"/>
    <property type="match status" value="1"/>
</dbReference>
<dbReference type="Pfam" id="PF12833">
    <property type="entry name" value="HTH_18"/>
    <property type="match status" value="1"/>
</dbReference>
<dbReference type="SMART" id="SM00342">
    <property type="entry name" value="HTH_ARAC"/>
    <property type="match status" value="1"/>
</dbReference>
<evidence type="ECO:0000256" key="3">
    <source>
        <dbReference type="ARBA" id="ARBA00023163"/>
    </source>
</evidence>
<dbReference type="AlphaFoldDB" id="U4TQV0"/>
<dbReference type="GO" id="GO:0043565">
    <property type="term" value="F:sequence-specific DNA binding"/>
    <property type="evidence" value="ECO:0007669"/>
    <property type="project" value="InterPro"/>
</dbReference>
<sequence length="290" mass="33727">MAAYISISCLPLPTFVEGGRVTFEPGEQHPNRDDLEYFVLMFLTKGTLYIAEDDTQYTVRAGEMFILQPKHHHYSWQPMQEETEYYWLHFFVSGEWVQRARPTMLTSAIAVPTLHHYTPTLTLYLPKQASVKKQLPNILPTVQRLFAASQLRPEFGFWQTQQLFIDVLQNIQAQSQEETKLIRLAEGVLRFLQDHYAEKITNSRLAAQFHFHPNYIVRALKQAVGLTPNAFLTQYRMEEAQRRLLNTDDSVAEIAEAIGYQNIYYFSTAFKKHTGLSPQKYRESRTTVPD</sequence>
<dbReference type="InterPro" id="IPR037923">
    <property type="entry name" value="HTH-like"/>
</dbReference>
<reference evidence="6" key="1">
    <citation type="journal article" date="2013" name="Genome Announc.">
        <title>Whole-Genome Sequencing of Lactobacillus shenzhenensis Strain LY-73T.</title>
        <authorList>
            <person name="Lin Z."/>
            <person name="Liu Z."/>
            <person name="Yang R."/>
            <person name="Zou Y."/>
            <person name="Wan D."/>
            <person name="Chen J."/>
            <person name="Guo M."/>
            <person name="Zhao J."/>
            <person name="Fang C."/>
            <person name="Yang R."/>
            <person name="Liu F."/>
        </authorList>
    </citation>
    <scope>NUCLEOTIDE SEQUENCE [LARGE SCALE GENOMIC DNA]</scope>
    <source>
        <strain evidence="6">LY-73</strain>
    </source>
</reference>
<dbReference type="PANTHER" id="PTHR43280:SF28">
    <property type="entry name" value="HTH-TYPE TRANSCRIPTIONAL ACTIVATOR RHAS"/>
    <property type="match status" value="1"/>
</dbReference>
<keyword evidence="1" id="KW-0805">Transcription regulation</keyword>
<keyword evidence="6" id="KW-1185">Reference proteome</keyword>
<name>U4TQV0_9LACO</name>
<protein>
    <recommendedName>
        <fullName evidence="4">HTH araC/xylS-type domain-containing protein</fullName>
    </recommendedName>
</protein>
<dbReference type="HOGENOM" id="CLU_000445_88_6_9"/>
<feature type="domain" description="HTH araC/xylS-type" evidence="4">
    <location>
        <begin position="186"/>
        <end position="284"/>
    </location>
</feature>
<dbReference type="PANTHER" id="PTHR43280">
    <property type="entry name" value="ARAC-FAMILY TRANSCRIPTIONAL REGULATOR"/>
    <property type="match status" value="1"/>
</dbReference>
<dbReference type="InterPro" id="IPR003313">
    <property type="entry name" value="AraC-bd"/>
</dbReference>
<dbReference type="GO" id="GO:0003700">
    <property type="term" value="F:DNA-binding transcription factor activity"/>
    <property type="evidence" value="ECO:0007669"/>
    <property type="project" value="InterPro"/>
</dbReference>
<dbReference type="eggNOG" id="COG2207">
    <property type="taxonomic scope" value="Bacteria"/>
</dbReference>
<dbReference type="Gene3D" id="1.10.10.60">
    <property type="entry name" value="Homeodomain-like"/>
    <property type="match status" value="2"/>
</dbReference>
<dbReference type="STRING" id="1231336.L248_1818"/>
<dbReference type="Gene3D" id="2.60.120.280">
    <property type="entry name" value="Regulatory protein AraC"/>
    <property type="match status" value="1"/>
</dbReference>
<gene>
    <name evidence="5" type="ORF">L248_1818</name>
</gene>
<dbReference type="EMBL" id="KI271610">
    <property type="protein sequence ID" value="ERL63877.1"/>
    <property type="molecule type" value="Genomic_DNA"/>
</dbReference>
<dbReference type="Proteomes" id="UP000030647">
    <property type="component" value="Unassembled WGS sequence"/>
</dbReference>
<dbReference type="OrthoDB" id="9813413at2"/>
<evidence type="ECO:0000256" key="1">
    <source>
        <dbReference type="ARBA" id="ARBA00023015"/>
    </source>
</evidence>
<organism evidence="5 6">
    <name type="scientific">Schleiferilactobacillus shenzhenensis LY-73</name>
    <dbReference type="NCBI Taxonomy" id="1231336"/>
    <lineage>
        <taxon>Bacteria</taxon>
        <taxon>Bacillati</taxon>
        <taxon>Bacillota</taxon>
        <taxon>Bacilli</taxon>
        <taxon>Lactobacillales</taxon>
        <taxon>Lactobacillaceae</taxon>
        <taxon>Schleiferilactobacillus</taxon>
    </lineage>
</organism>
<dbReference type="Pfam" id="PF02311">
    <property type="entry name" value="AraC_binding"/>
    <property type="match status" value="1"/>
</dbReference>
<keyword evidence="2" id="KW-0238">DNA-binding</keyword>
<dbReference type="PROSITE" id="PS00041">
    <property type="entry name" value="HTH_ARAC_FAMILY_1"/>
    <property type="match status" value="1"/>
</dbReference>
<dbReference type="PRINTS" id="PR00032">
    <property type="entry name" value="HTHARAC"/>
</dbReference>
<dbReference type="InterPro" id="IPR018060">
    <property type="entry name" value="HTH_AraC"/>
</dbReference>
<dbReference type="InterPro" id="IPR020449">
    <property type="entry name" value="Tscrpt_reg_AraC-type_HTH"/>
</dbReference>
<evidence type="ECO:0000313" key="5">
    <source>
        <dbReference type="EMBL" id="ERL63877.1"/>
    </source>
</evidence>
<evidence type="ECO:0000259" key="4">
    <source>
        <dbReference type="PROSITE" id="PS01124"/>
    </source>
</evidence>
<keyword evidence="3" id="KW-0804">Transcription</keyword>
<dbReference type="SUPFAM" id="SSF51215">
    <property type="entry name" value="Regulatory protein AraC"/>
    <property type="match status" value="1"/>
</dbReference>
<evidence type="ECO:0000256" key="2">
    <source>
        <dbReference type="ARBA" id="ARBA00023125"/>
    </source>
</evidence>
<evidence type="ECO:0000313" key="6">
    <source>
        <dbReference type="Proteomes" id="UP000030647"/>
    </source>
</evidence>